<keyword evidence="3" id="KW-0949">S-adenosyl-L-methionine</keyword>
<dbReference type="GO" id="GO:0008171">
    <property type="term" value="F:O-methyltransferase activity"/>
    <property type="evidence" value="ECO:0007669"/>
    <property type="project" value="InterPro"/>
</dbReference>
<evidence type="ECO:0000256" key="4">
    <source>
        <dbReference type="SAM" id="MobiDB-lite"/>
    </source>
</evidence>
<feature type="compositionally biased region" description="Basic and acidic residues" evidence="4">
    <location>
        <begin position="515"/>
        <end position="525"/>
    </location>
</feature>
<dbReference type="SUPFAM" id="SSF46785">
    <property type="entry name" value="Winged helix' DNA-binding domain"/>
    <property type="match status" value="1"/>
</dbReference>
<dbReference type="InterPro" id="IPR016461">
    <property type="entry name" value="COMT-like"/>
</dbReference>
<feature type="region of interest" description="Disordered" evidence="4">
    <location>
        <begin position="502"/>
        <end position="525"/>
    </location>
</feature>
<evidence type="ECO:0000259" key="5">
    <source>
        <dbReference type="Pfam" id="PF00891"/>
    </source>
</evidence>
<dbReference type="Proteomes" id="UP000070054">
    <property type="component" value="Unassembled WGS sequence"/>
</dbReference>
<dbReference type="GO" id="GO:0032259">
    <property type="term" value="P:methylation"/>
    <property type="evidence" value="ECO:0007669"/>
    <property type="project" value="UniProtKB-KW"/>
</dbReference>
<dbReference type="PANTHER" id="PTHR43712">
    <property type="entry name" value="PUTATIVE (AFU_ORTHOLOGUE AFUA_4G14580)-RELATED"/>
    <property type="match status" value="1"/>
</dbReference>
<keyword evidence="2 6" id="KW-0808">Transferase</keyword>
<dbReference type="InterPro" id="IPR001077">
    <property type="entry name" value="COMT_C"/>
</dbReference>
<evidence type="ECO:0000256" key="2">
    <source>
        <dbReference type="ARBA" id="ARBA00022679"/>
    </source>
</evidence>
<dbReference type="PROSITE" id="PS51683">
    <property type="entry name" value="SAM_OMT_II"/>
    <property type="match status" value="1"/>
</dbReference>
<dbReference type="InterPro" id="IPR029063">
    <property type="entry name" value="SAM-dependent_MTases_sf"/>
</dbReference>
<proteinExistence type="predicted"/>
<accession>A0A135T3V5</accession>
<evidence type="ECO:0000256" key="3">
    <source>
        <dbReference type="ARBA" id="ARBA00022691"/>
    </source>
</evidence>
<keyword evidence="7" id="KW-1185">Reference proteome</keyword>
<sequence>MGSVPESLPHGVSVDMATQPSNLKDVATLLNSISTLGVSSLDNEQNRLNLLKQARLLVQALETPRETMIKHLWAQPATSCAIASGVESGLFDYMARNPGPKTVARLAAELDFEKDLLARSMRHLASTGYLRETGVDEYETNHFSKSLTLPIIGSAYSCVVGGVWPTFCNFPTYLKKNGRRMTPEIRPLQDAIGSNKDFFTHIMEKYPAGEFQQFMKGYGQGRRLWMDPDFYPVVERLVNGADTTSSDAAFIVDIGGGIGHDLDEFCRKQPSAPGRHVLQDLPHVLSQAQVQDLDPKIELMPYNFNTEQPVKGARAYYLHSVLHDWTDEVCESILARVKAAMRAGYSRLLINENVIPSKGADWQVTALDMVMMTVFASRERKEEEWYQLLEGAAGLRIVKIWSRGEGSESLIESLAETAGAHIKQQAARTFGFKSLPPAMTVSTALRGLANEHEYSAVRVYIEGLYRTISKKFSLIYGTVIVEEITKLKNDIKGLEVQDLEVEGTPSYSEASEGQEDVKMKHAESA</sequence>
<gene>
    <name evidence="6" type="ORF">CNYM01_12990</name>
</gene>
<dbReference type="InterPro" id="IPR036390">
    <property type="entry name" value="WH_DNA-bd_sf"/>
</dbReference>
<dbReference type="Gene3D" id="3.40.50.150">
    <property type="entry name" value="Vaccinia Virus protein VP39"/>
    <property type="match status" value="1"/>
</dbReference>
<comment type="caution">
    <text evidence="6">The sequence shown here is derived from an EMBL/GenBank/DDBJ whole genome shotgun (WGS) entry which is preliminary data.</text>
</comment>
<organism evidence="6 7">
    <name type="scientific">Colletotrichum nymphaeae SA-01</name>
    <dbReference type="NCBI Taxonomy" id="1460502"/>
    <lineage>
        <taxon>Eukaryota</taxon>
        <taxon>Fungi</taxon>
        <taxon>Dikarya</taxon>
        <taxon>Ascomycota</taxon>
        <taxon>Pezizomycotina</taxon>
        <taxon>Sordariomycetes</taxon>
        <taxon>Hypocreomycetidae</taxon>
        <taxon>Glomerellales</taxon>
        <taxon>Glomerellaceae</taxon>
        <taxon>Colletotrichum</taxon>
        <taxon>Colletotrichum acutatum species complex</taxon>
    </lineage>
</organism>
<evidence type="ECO:0000256" key="1">
    <source>
        <dbReference type="ARBA" id="ARBA00022603"/>
    </source>
</evidence>
<dbReference type="OrthoDB" id="3340390at2759"/>
<keyword evidence="1 6" id="KW-0489">Methyltransferase</keyword>
<feature type="domain" description="O-methyltransferase C-terminal" evidence="5">
    <location>
        <begin position="249"/>
        <end position="392"/>
    </location>
</feature>
<dbReference type="Pfam" id="PF00891">
    <property type="entry name" value="Methyltransf_2"/>
    <property type="match status" value="1"/>
</dbReference>
<dbReference type="SUPFAM" id="SSF53335">
    <property type="entry name" value="S-adenosyl-L-methionine-dependent methyltransferases"/>
    <property type="match status" value="1"/>
</dbReference>
<evidence type="ECO:0000313" key="6">
    <source>
        <dbReference type="EMBL" id="KXH42797.1"/>
    </source>
</evidence>
<dbReference type="EMBL" id="JEMN01001244">
    <property type="protein sequence ID" value="KXH42797.1"/>
    <property type="molecule type" value="Genomic_DNA"/>
</dbReference>
<dbReference type="AlphaFoldDB" id="A0A135T3V5"/>
<dbReference type="PANTHER" id="PTHR43712:SF17">
    <property type="entry name" value="O-METHYLTRANSFERASE"/>
    <property type="match status" value="1"/>
</dbReference>
<reference evidence="6 7" key="1">
    <citation type="submission" date="2014-02" db="EMBL/GenBank/DDBJ databases">
        <title>The genome sequence of Colletotrichum nymphaeae SA-01.</title>
        <authorList>
            <person name="Baroncelli R."/>
            <person name="Thon M.R."/>
        </authorList>
    </citation>
    <scope>NUCLEOTIDE SEQUENCE [LARGE SCALE GENOMIC DNA]</scope>
    <source>
        <strain evidence="6 7">SA-01</strain>
    </source>
</reference>
<protein>
    <submittedName>
        <fullName evidence="6">O-methyltransferase</fullName>
    </submittedName>
</protein>
<dbReference type="InterPro" id="IPR036388">
    <property type="entry name" value="WH-like_DNA-bd_sf"/>
</dbReference>
<name>A0A135T3V5_9PEZI</name>
<dbReference type="Gene3D" id="1.10.10.10">
    <property type="entry name" value="Winged helix-like DNA-binding domain superfamily/Winged helix DNA-binding domain"/>
    <property type="match status" value="1"/>
</dbReference>
<evidence type="ECO:0000313" key="7">
    <source>
        <dbReference type="Proteomes" id="UP000070054"/>
    </source>
</evidence>